<accession>A0A4Q1RIL4</accession>
<evidence type="ECO:0000313" key="1">
    <source>
        <dbReference type="EMBL" id="RXS75509.1"/>
    </source>
</evidence>
<proteinExistence type="predicted"/>
<dbReference type="Proteomes" id="UP000290106">
    <property type="component" value="Unassembled WGS sequence"/>
</dbReference>
<keyword evidence="2" id="KW-1185">Reference proteome</keyword>
<name>A0A4Q1RIL4_9FIRM</name>
<protein>
    <submittedName>
        <fullName evidence="1">Uncharacterized protein</fullName>
    </submittedName>
</protein>
<gene>
    <name evidence="1" type="ORF">ETP43_09970</name>
</gene>
<dbReference type="OrthoDB" id="9791488at2"/>
<comment type="caution">
    <text evidence="1">The sequence shown here is derived from an EMBL/GenBank/DDBJ whole genome shotgun (WGS) entry which is preliminary data.</text>
</comment>
<reference evidence="1 2" key="1">
    <citation type="submission" date="2019-01" db="EMBL/GenBank/DDBJ databases">
        <title>Blautia sp. nov. KGMB01111 isolated human feces.</title>
        <authorList>
            <person name="Park J.-E."/>
            <person name="Kim J.-S."/>
            <person name="Park S.-H."/>
        </authorList>
    </citation>
    <scope>NUCLEOTIDE SEQUENCE [LARGE SCALE GENOMIC DNA]</scope>
    <source>
        <strain evidence="1 2">KGMB01111</strain>
    </source>
</reference>
<organism evidence="1 2">
    <name type="scientific">Blautia faecicola</name>
    <dbReference type="NCBI Taxonomy" id="2509240"/>
    <lineage>
        <taxon>Bacteria</taxon>
        <taxon>Bacillati</taxon>
        <taxon>Bacillota</taxon>
        <taxon>Clostridia</taxon>
        <taxon>Lachnospirales</taxon>
        <taxon>Lachnospiraceae</taxon>
        <taxon>Blautia</taxon>
    </lineage>
</organism>
<evidence type="ECO:0000313" key="2">
    <source>
        <dbReference type="Proteomes" id="UP000290106"/>
    </source>
</evidence>
<dbReference type="EMBL" id="SDKC01000001">
    <property type="protein sequence ID" value="RXS75509.1"/>
    <property type="molecule type" value="Genomic_DNA"/>
</dbReference>
<dbReference type="RefSeq" id="WP_129257941.1">
    <property type="nucleotide sequence ID" value="NZ_JBGKFY010000002.1"/>
</dbReference>
<sequence>MNYKYDDRSFKGIEKMSFQLHCPARQFFDSEQSYECPDCGKIIRISGWKREYPMGAFDSEDVDVALVEEND</sequence>
<dbReference type="AlphaFoldDB" id="A0A4Q1RIL4"/>